<keyword evidence="7" id="KW-1185">Reference proteome</keyword>
<evidence type="ECO:0000256" key="1">
    <source>
        <dbReference type="ARBA" id="ARBA00009437"/>
    </source>
</evidence>
<keyword evidence="4" id="KW-0804">Transcription</keyword>
<dbReference type="RefSeq" id="WP_259447784.1">
    <property type="nucleotide sequence ID" value="NZ_CP119520.1"/>
</dbReference>
<feature type="domain" description="HTH lysR-type" evidence="5">
    <location>
        <begin position="1"/>
        <end position="61"/>
    </location>
</feature>
<dbReference type="InterPro" id="IPR036390">
    <property type="entry name" value="WH_DNA-bd_sf"/>
</dbReference>
<evidence type="ECO:0000256" key="4">
    <source>
        <dbReference type="ARBA" id="ARBA00023163"/>
    </source>
</evidence>
<dbReference type="PROSITE" id="PS50931">
    <property type="entry name" value="HTH_LYSR"/>
    <property type="match status" value="1"/>
</dbReference>
<comment type="similarity">
    <text evidence="1">Belongs to the LysR transcriptional regulatory family.</text>
</comment>
<dbReference type="Gene3D" id="1.10.10.10">
    <property type="entry name" value="Winged helix-like DNA-binding domain superfamily/Winged helix DNA-binding domain"/>
    <property type="match status" value="1"/>
</dbReference>
<dbReference type="SUPFAM" id="SSF53850">
    <property type="entry name" value="Periplasmic binding protein-like II"/>
    <property type="match status" value="1"/>
</dbReference>
<dbReference type="SUPFAM" id="SSF46785">
    <property type="entry name" value="Winged helix' DNA-binding domain"/>
    <property type="match status" value="1"/>
</dbReference>
<dbReference type="CDD" id="cd08474">
    <property type="entry name" value="PBP2_CrgA_like_5"/>
    <property type="match status" value="1"/>
</dbReference>
<accession>A0ABT2BU45</accession>
<name>A0ABT2BU45_9BURK</name>
<evidence type="ECO:0000256" key="2">
    <source>
        <dbReference type="ARBA" id="ARBA00023015"/>
    </source>
</evidence>
<dbReference type="EMBL" id="JANUHC010000001">
    <property type="protein sequence ID" value="MCS0628566.1"/>
    <property type="molecule type" value="Genomic_DNA"/>
</dbReference>
<keyword evidence="3" id="KW-0238">DNA-binding</keyword>
<dbReference type="InterPro" id="IPR005119">
    <property type="entry name" value="LysR_subst-bd"/>
</dbReference>
<sequence>MKLTQLDGLLAFATVAKQGNFTAAAALLEVTPSAVSQTVRQLEERLGVRLLNRTTRSVSLTEAGEQFLARVGPAVAELTQAAAELDAFRSGPSGILRLNMANIVYAVWLRPLLPGFLASHPGIKVELGFDEGFVDIVAGGFDAGVRLGESVQLDMVAVPLTRQEQLCMVASPDYVARRGLPRTIEELQQQDCIRYRFRKNNAIYRWELMRDSNLVDAEVDGRLILTNSASMAGAARDGIGIAHVFRRQVESDLAAGRLVPVLPACWSTQPGFHLYYPTRRHLPAKLRAFIDYCAERLGGADEQ</sequence>
<dbReference type="PANTHER" id="PTHR30537:SF1">
    <property type="entry name" value="HTH-TYPE TRANSCRIPTIONAL REGULATOR PGRR"/>
    <property type="match status" value="1"/>
</dbReference>
<dbReference type="Gene3D" id="3.40.190.290">
    <property type="match status" value="1"/>
</dbReference>
<dbReference type="InterPro" id="IPR036388">
    <property type="entry name" value="WH-like_DNA-bd_sf"/>
</dbReference>
<dbReference type="InterPro" id="IPR000847">
    <property type="entry name" value="LysR_HTH_N"/>
</dbReference>
<dbReference type="InterPro" id="IPR058163">
    <property type="entry name" value="LysR-type_TF_proteobact-type"/>
</dbReference>
<gene>
    <name evidence="6" type="ORF">NX786_04375</name>
</gene>
<keyword evidence="2" id="KW-0805">Transcription regulation</keyword>
<evidence type="ECO:0000259" key="5">
    <source>
        <dbReference type="PROSITE" id="PS50931"/>
    </source>
</evidence>
<dbReference type="PRINTS" id="PR00039">
    <property type="entry name" value="HTHLYSR"/>
</dbReference>
<dbReference type="PANTHER" id="PTHR30537">
    <property type="entry name" value="HTH-TYPE TRANSCRIPTIONAL REGULATOR"/>
    <property type="match status" value="1"/>
</dbReference>
<reference evidence="6" key="1">
    <citation type="submission" date="2022-08" db="EMBL/GenBank/DDBJ databases">
        <title>Reclassification of Massilia species as members of the genera Telluria, Duganella, Pseudoduganella, Mokoshia gen. nov. and Zemynaea gen. nov. using orthogonal and non-orthogonal genome-based approaches.</title>
        <authorList>
            <person name="Bowman J.P."/>
        </authorList>
    </citation>
    <scope>NUCLEOTIDE SEQUENCE</scope>
    <source>
        <strain evidence="6">LMG 11547</strain>
    </source>
</reference>
<dbReference type="Pfam" id="PF03466">
    <property type="entry name" value="LysR_substrate"/>
    <property type="match status" value="1"/>
</dbReference>
<evidence type="ECO:0000313" key="7">
    <source>
        <dbReference type="Proteomes" id="UP001165263"/>
    </source>
</evidence>
<dbReference type="Proteomes" id="UP001165263">
    <property type="component" value="Unassembled WGS sequence"/>
</dbReference>
<organism evidence="6 7">
    <name type="scientific">Telluria mixta</name>
    <dbReference type="NCBI Taxonomy" id="34071"/>
    <lineage>
        <taxon>Bacteria</taxon>
        <taxon>Pseudomonadati</taxon>
        <taxon>Pseudomonadota</taxon>
        <taxon>Betaproteobacteria</taxon>
        <taxon>Burkholderiales</taxon>
        <taxon>Oxalobacteraceae</taxon>
        <taxon>Telluria group</taxon>
        <taxon>Telluria</taxon>
    </lineage>
</organism>
<dbReference type="Pfam" id="PF00126">
    <property type="entry name" value="HTH_1"/>
    <property type="match status" value="1"/>
</dbReference>
<protein>
    <submittedName>
        <fullName evidence="6">LysR family transcriptional regulator</fullName>
    </submittedName>
</protein>
<evidence type="ECO:0000313" key="6">
    <source>
        <dbReference type="EMBL" id="MCS0628566.1"/>
    </source>
</evidence>
<proteinExistence type="inferred from homology"/>
<evidence type="ECO:0000256" key="3">
    <source>
        <dbReference type="ARBA" id="ARBA00023125"/>
    </source>
</evidence>
<comment type="caution">
    <text evidence="6">The sequence shown here is derived from an EMBL/GenBank/DDBJ whole genome shotgun (WGS) entry which is preliminary data.</text>
</comment>